<dbReference type="AlphaFoldDB" id="A0A420ZBN8"/>
<keyword evidence="1" id="KW-1133">Transmembrane helix</keyword>
<dbReference type="Proteomes" id="UP000281261">
    <property type="component" value="Unassembled WGS sequence"/>
</dbReference>
<feature type="transmembrane region" description="Helical" evidence="1">
    <location>
        <begin position="72"/>
        <end position="92"/>
    </location>
</feature>
<dbReference type="EMBL" id="QMNG01000052">
    <property type="protein sequence ID" value="RLC36487.1"/>
    <property type="molecule type" value="Genomic_DNA"/>
</dbReference>
<feature type="transmembrane region" description="Helical" evidence="1">
    <location>
        <begin position="21"/>
        <end position="42"/>
    </location>
</feature>
<organism evidence="2 3">
    <name type="scientific">candidate division Kazan bacterium</name>
    <dbReference type="NCBI Taxonomy" id="2202143"/>
    <lineage>
        <taxon>Bacteria</taxon>
        <taxon>Bacteria division Kazan-3B-28</taxon>
    </lineage>
</organism>
<evidence type="ECO:0000256" key="1">
    <source>
        <dbReference type="SAM" id="Phobius"/>
    </source>
</evidence>
<proteinExistence type="predicted"/>
<evidence type="ECO:0008006" key="4">
    <source>
        <dbReference type="Google" id="ProtNLM"/>
    </source>
</evidence>
<evidence type="ECO:0000313" key="3">
    <source>
        <dbReference type="Proteomes" id="UP000281261"/>
    </source>
</evidence>
<accession>A0A420ZBN8</accession>
<keyword evidence="1" id="KW-0812">Transmembrane</keyword>
<evidence type="ECO:0000313" key="2">
    <source>
        <dbReference type="EMBL" id="RLC36487.1"/>
    </source>
</evidence>
<gene>
    <name evidence="2" type="ORF">DRH29_04470</name>
</gene>
<keyword evidence="1" id="KW-0472">Membrane</keyword>
<protein>
    <recommendedName>
        <fullName evidence="4">HAMP domain-containing protein</fullName>
    </recommendedName>
</protein>
<reference evidence="2 3" key="1">
    <citation type="submission" date="2018-06" db="EMBL/GenBank/DDBJ databases">
        <title>Extensive metabolic versatility and redundancy in microbially diverse, dynamic hydrothermal sediments.</title>
        <authorList>
            <person name="Dombrowski N."/>
            <person name="Teske A."/>
            <person name="Baker B.J."/>
        </authorList>
    </citation>
    <scope>NUCLEOTIDE SEQUENCE [LARGE SCALE GENOMIC DNA]</scope>
    <source>
        <strain evidence="2">B79_G16</strain>
    </source>
</reference>
<comment type="caution">
    <text evidence="2">The sequence shown here is derived from an EMBL/GenBank/DDBJ whole genome shotgun (WGS) entry which is preliminary data.</text>
</comment>
<sequence length="223" mass="26015">MAEKIKRRQYPIVDRELQYKLFALILIYGVIIVLFFGVSLFVPDILDMMNEQLSLEVRAAAAAKILSYHSKVWPTAIALVCLIGIHSVRIFHRFIGPLYVFRLAFDKLRGGDLSFRVKLREKDYLHKEEGAFNEMIEGLKEKWESAHHNLTDALESLGSLERAVTRVSGWRDVDQQLLDKQRGYLEALADNIQYFNVKGEMNQERDMVRRSQNEKQVMKERIK</sequence>
<name>A0A420ZBN8_UNCK3</name>